<sequence length="333" mass="34625">MGEPRPGSDRPGGRALDPDRQDRQDRQDQQDQQSQQEQQELELRVLLERAVPRLPDPEGRLAGVRERVVLARRRRRTAGAAAATVTALVLAGVLLPGVLRGGSGPVLPAAPVPSVSHHDDDGGRDDGDGRDGRGATPEPSRSDGQDERVRFPQLGGLSLRLLPGWRAQKSPEDAVSGPYAHAFLANQPLADHPPACDTKELTECGPIVSLLPGGALVSIAPASGDARSIELQGLSELSLAGSPSSFCRNIGGTKEYGALLAGPSNRAEFTVSLCLGGDSPVVVEDVHTMIASADFVTGPDEPPTNGSTATAATGSGPTHSGPTFSATPPRNAK</sequence>
<dbReference type="AlphaFoldDB" id="A0A370AZ90"/>
<feature type="region of interest" description="Disordered" evidence="1">
    <location>
        <begin position="105"/>
        <end position="148"/>
    </location>
</feature>
<evidence type="ECO:0000313" key="3">
    <source>
        <dbReference type="EMBL" id="RDG32415.1"/>
    </source>
</evidence>
<keyword evidence="2" id="KW-1133">Transmembrane helix</keyword>
<feature type="compositionally biased region" description="Basic and acidic residues" evidence="1">
    <location>
        <begin position="1"/>
        <end position="29"/>
    </location>
</feature>
<feature type="compositionally biased region" description="Basic and acidic residues" evidence="1">
    <location>
        <begin position="116"/>
        <end position="133"/>
    </location>
</feature>
<comment type="caution">
    <text evidence="3">The sequence shown here is derived from an EMBL/GenBank/DDBJ whole genome shotgun (WGS) entry which is preliminary data.</text>
</comment>
<feature type="region of interest" description="Disordered" evidence="1">
    <location>
        <begin position="294"/>
        <end position="333"/>
    </location>
</feature>
<feature type="compositionally biased region" description="Polar residues" evidence="1">
    <location>
        <begin position="322"/>
        <end position="333"/>
    </location>
</feature>
<reference evidence="3 4" key="1">
    <citation type="submission" date="2018-07" db="EMBL/GenBank/DDBJ databases">
        <title>Streptomyces species from bats.</title>
        <authorList>
            <person name="Dunlap C."/>
        </authorList>
    </citation>
    <scope>NUCLEOTIDE SEQUENCE [LARGE SCALE GENOMIC DNA]</scope>
    <source>
        <strain evidence="3 4">AC230</strain>
    </source>
</reference>
<keyword evidence="2" id="KW-0472">Membrane</keyword>
<evidence type="ECO:0000256" key="2">
    <source>
        <dbReference type="SAM" id="Phobius"/>
    </source>
</evidence>
<protein>
    <submittedName>
        <fullName evidence="3">Uncharacterized protein</fullName>
    </submittedName>
</protein>
<organism evidence="3 4">
    <name type="scientific">Streptomyces corynorhini</name>
    <dbReference type="NCBI Taxonomy" id="2282652"/>
    <lineage>
        <taxon>Bacteria</taxon>
        <taxon>Bacillati</taxon>
        <taxon>Actinomycetota</taxon>
        <taxon>Actinomycetes</taxon>
        <taxon>Kitasatosporales</taxon>
        <taxon>Streptomycetaceae</taxon>
        <taxon>Streptomyces</taxon>
    </lineage>
</organism>
<feature type="region of interest" description="Disordered" evidence="1">
    <location>
        <begin position="1"/>
        <end position="40"/>
    </location>
</feature>
<feature type="compositionally biased region" description="Low complexity" evidence="1">
    <location>
        <begin position="303"/>
        <end position="321"/>
    </location>
</feature>
<evidence type="ECO:0000313" key="4">
    <source>
        <dbReference type="Proteomes" id="UP000253741"/>
    </source>
</evidence>
<name>A0A370AZ90_9ACTN</name>
<keyword evidence="2" id="KW-0812">Transmembrane</keyword>
<feature type="transmembrane region" description="Helical" evidence="2">
    <location>
        <begin position="77"/>
        <end position="99"/>
    </location>
</feature>
<feature type="compositionally biased region" description="Low complexity" evidence="1">
    <location>
        <begin position="105"/>
        <end position="115"/>
    </location>
</feature>
<gene>
    <name evidence="3" type="ORF">DVH02_32465</name>
</gene>
<dbReference type="EMBL" id="QQNA01000365">
    <property type="protein sequence ID" value="RDG32415.1"/>
    <property type="molecule type" value="Genomic_DNA"/>
</dbReference>
<keyword evidence="4" id="KW-1185">Reference proteome</keyword>
<evidence type="ECO:0000256" key="1">
    <source>
        <dbReference type="SAM" id="MobiDB-lite"/>
    </source>
</evidence>
<accession>A0A370AZ90</accession>
<dbReference type="Proteomes" id="UP000253741">
    <property type="component" value="Unassembled WGS sequence"/>
</dbReference>
<proteinExistence type="predicted"/>